<comment type="caution">
    <text evidence="1">The sequence shown here is derived from an EMBL/GenBank/DDBJ whole genome shotgun (WGS) entry which is preliminary data.</text>
</comment>
<dbReference type="Proteomes" id="UP001631969">
    <property type="component" value="Unassembled WGS sequence"/>
</dbReference>
<keyword evidence="2" id="KW-1185">Reference proteome</keyword>
<keyword evidence="1" id="KW-0012">Acyltransferase</keyword>
<evidence type="ECO:0000313" key="1">
    <source>
        <dbReference type="EMBL" id="MFM9329266.1"/>
    </source>
</evidence>
<keyword evidence="1" id="KW-0808">Transferase</keyword>
<reference evidence="1" key="1">
    <citation type="submission" date="2024-12" db="EMBL/GenBank/DDBJ databases">
        <authorList>
            <person name="Wu N."/>
        </authorList>
    </citation>
    <scope>NUCLEOTIDE SEQUENCE</scope>
    <source>
        <strain evidence="1">P15</strain>
    </source>
</reference>
<proteinExistence type="predicted"/>
<gene>
    <name evidence="1" type="ORF">ACI1P1_13300</name>
</gene>
<dbReference type="EMBL" id="JBJURJ010000008">
    <property type="protein sequence ID" value="MFM9329266.1"/>
    <property type="molecule type" value="Genomic_DNA"/>
</dbReference>
<sequence length="183" mass="21264">MKLATERFMIRDFVEEDWVQIHTYCSDEEVTRYTFWGPNTEEETRQFVNAAIQSQFQLPRTTYEMVIVDSSTGEVLGNCCLKAEKSNAELGYTISKVHWGKGIATEVARSMLEFGFRELKLHRIYATCRPENTGSYKVMEKIGMKREGHLREHFLKNGKWQDSYLYSILESEYVCGSDKGEPT</sequence>
<dbReference type="EC" id="2.3.-.-" evidence="1"/>
<evidence type="ECO:0000313" key="2">
    <source>
        <dbReference type="Proteomes" id="UP001631969"/>
    </source>
</evidence>
<name>A0ACC7NZZ5_9BACL</name>
<accession>A0ACC7NZZ5</accession>
<organism evidence="1 2">
    <name type="scientific">Paenibacillus mesotrionivorans</name>
    <dbReference type="NCBI Taxonomy" id="3160968"/>
    <lineage>
        <taxon>Bacteria</taxon>
        <taxon>Bacillati</taxon>
        <taxon>Bacillota</taxon>
        <taxon>Bacilli</taxon>
        <taxon>Bacillales</taxon>
        <taxon>Paenibacillaceae</taxon>
        <taxon>Paenibacillus</taxon>
    </lineage>
</organism>
<protein>
    <submittedName>
        <fullName evidence="1">GNAT family N-acetyltransferase</fullName>
        <ecNumber evidence="1">2.3.-.-</ecNumber>
    </submittedName>
</protein>